<dbReference type="InterPro" id="IPR003370">
    <property type="entry name" value="Chromate_transpt"/>
</dbReference>
<dbReference type="PANTHER" id="PTHR43663:SF1">
    <property type="entry name" value="CHROMATE TRANSPORTER"/>
    <property type="match status" value="1"/>
</dbReference>
<comment type="similarity">
    <text evidence="2">Belongs to the chromate ion transporter (CHR) (TC 2.A.51) family.</text>
</comment>
<evidence type="ECO:0000256" key="4">
    <source>
        <dbReference type="ARBA" id="ARBA00022692"/>
    </source>
</evidence>
<evidence type="ECO:0000313" key="9">
    <source>
        <dbReference type="Proteomes" id="UP000293142"/>
    </source>
</evidence>
<feature type="transmembrane region" description="Helical" evidence="7">
    <location>
        <begin position="6"/>
        <end position="24"/>
    </location>
</feature>
<name>A0A4Q9DNR8_9BACL</name>
<keyword evidence="9" id="KW-1185">Reference proteome</keyword>
<comment type="caution">
    <text evidence="8">The sequence shown here is derived from an EMBL/GenBank/DDBJ whole genome shotgun (WGS) entry which is preliminary data.</text>
</comment>
<accession>A0A4Q9DNR8</accession>
<dbReference type="Proteomes" id="UP000293142">
    <property type="component" value="Unassembled WGS sequence"/>
</dbReference>
<dbReference type="RefSeq" id="WP_131015516.1">
    <property type="nucleotide sequence ID" value="NZ_SIRE01000016.1"/>
</dbReference>
<reference evidence="8 9" key="1">
    <citation type="submission" date="2019-02" db="EMBL/GenBank/DDBJ databases">
        <title>Paenibacillus sp. nov., isolated from surface-sterilized tissue of Thalictrum simplex L.</title>
        <authorList>
            <person name="Tuo L."/>
        </authorList>
    </citation>
    <scope>NUCLEOTIDE SEQUENCE [LARGE SCALE GENOMIC DNA]</scope>
    <source>
        <strain evidence="8 9">N2SHLJ1</strain>
    </source>
</reference>
<dbReference type="PANTHER" id="PTHR43663">
    <property type="entry name" value="CHROMATE TRANSPORT PROTEIN-RELATED"/>
    <property type="match status" value="1"/>
</dbReference>
<dbReference type="AlphaFoldDB" id="A0A4Q9DNR8"/>
<evidence type="ECO:0000256" key="6">
    <source>
        <dbReference type="ARBA" id="ARBA00023136"/>
    </source>
</evidence>
<evidence type="ECO:0000256" key="7">
    <source>
        <dbReference type="SAM" id="Phobius"/>
    </source>
</evidence>
<organism evidence="8 9">
    <name type="scientific">Paenibacillus thalictri</name>
    <dbReference type="NCBI Taxonomy" id="2527873"/>
    <lineage>
        <taxon>Bacteria</taxon>
        <taxon>Bacillati</taxon>
        <taxon>Bacillota</taxon>
        <taxon>Bacilli</taxon>
        <taxon>Bacillales</taxon>
        <taxon>Paenibacillaceae</taxon>
        <taxon>Paenibacillus</taxon>
    </lineage>
</organism>
<evidence type="ECO:0000256" key="3">
    <source>
        <dbReference type="ARBA" id="ARBA00022475"/>
    </source>
</evidence>
<evidence type="ECO:0000256" key="5">
    <source>
        <dbReference type="ARBA" id="ARBA00022989"/>
    </source>
</evidence>
<dbReference type="Pfam" id="PF02417">
    <property type="entry name" value="Chromate_transp"/>
    <property type="match status" value="1"/>
</dbReference>
<keyword evidence="4 7" id="KW-0812">Transmembrane</keyword>
<gene>
    <name evidence="8" type="ORF">EYB31_21655</name>
</gene>
<keyword evidence="6 7" id="KW-0472">Membrane</keyword>
<sequence>MLWSLFITFLKIGFVSFGGGYAMIPVIEREVSSRGWMDSAQFIDAVAIAGMSPGPIATNCATLIGYRIAGLPGAIASTLGMIVPSLIVIVLLAAFFYKVHQHRTVQAVFYGLRPVVTGLIAFAAIRYAMNSSSGHTEVWEIVVTLALVVVFVIGILRYKMHPLVIICISGLLGIAIFQ</sequence>
<feature type="transmembrane region" description="Helical" evidence="7">
    <location>
        <begin position="107"/>
        <end position="126"/>
    </location>
</feature>
<dbReference type="GO" id="GO:0015109">
    <property type="term" value="F:chromate transmembrane transporter activity"/>
    <property type="evidence" value="ECO:0007669"/>
    <property type="project" value="InterPro"/>
</dbReference>
<feature type="transmembrane region" description="Helical" evidence="7">
    <location>
        <begin position="161"/>
        <end position="177"/>
    </location>
</feature>
<evidence type="ECO:0000256" key="2">
    <source>
        <dbReference type="ARBA" id="ARBA00005262"/>
    </source>
</evidence>
<keyword evidence="3" id="KW-1003">Cell membrane</keyword>
<dbReference type="OrthoDB" id="9027281at2"/>
<feature type="transmembrane region" description="Helical" evidence="7">
    <location>
        <begin position="138"/>
        <end position="156"/>
    </location>
</feature>
<protein>
    <submittedName>
        <fullName evidence="8">Chromate transporter</fullName>
    </submittedName>
</protein>
<evidence type="ECO:0000313" key="8">
    <source>
        <dbReference type="EMBL" id="TBL75605.1"/>
    </source>
</evidence>
<keyword evidence="5 7" id="KW-1133">Transmembrane helix</keyword>
<comment type="subcellular location">
    <subcellularLocation>
        <location evidence="1">Cell membrane</location>
        <topology evidence="1">Multi-pass membrane protein</topology>
    </subcellularLocation>
</comment>
<dbReference type="GO" id="GO:0005886">
    <property type="term" value="C:plasma membrane"/>
    <property type="evidence" value="ECO:0007669"/>
    <property type="project" value="UniProtKB-SubCell"/>
</dbReference>
<feature type="transmembrane region" description="Helical" evidence="7">
    <location>
        <begin position="74"/>
        <end position="95"/>
    </location>
</feature>
<proteinExistence type="inferred from homology"/>
<dbReference type="EMBL" id="SIRE01000016">
    <property type="protein sequence ID" value="TBL75605.1"/>
    <property type="molecule type" value="Genomic_DNA"/>
</dbReference>
<dbReference type="InterPro" id="IPR052518">
    <property type="entry name" value="CHR_Transporter"/>
</dbReference>
<evidence type="ECO:0000256" key="1">
    <source>
        <dbReference type="ARBA" id="ARBA00004651"/>
    </source>
</evidence>